<proteinExistence type="predicted"/>
<dbReference type="Pfam" id="PF13560">
    <property type="entry name" value="HTH_31"/>
    <property type="match status" value="1"/>
</dbReference>
<evidence type="ECO:0000313" key="1">
    <source>
        <dbReference type="EMBL" id="AMW09172.1"/>
    </source>
</evidence>
<protein>
    <submittedName>
        <fullName evidence="1">Uncharacterized protein</fullName>
    </submittedName>
</protein>
<dbReference type="EMBL" id="CP015098">
    <property type="protein sequence ID" value="AMW09172.1"/>
    <property type="molecule type" value="Genomic_DNA"/>
</dbReference>
<evidence type="ECO:0000313" key="2">
    <source>
        <dbReference type="Proteomes" id="UP000076096"/>
    </source>
</evidence>
<dbReference type="KEGG" id="stsi:A4E84_06495"/>
<keyword evidence="2" id="KW-1185">Reference proteome</keyword>
<dbReference type="AlphaFoldDB" id="A0A143BVM1"/>
<accession>A0A143BVM1</accession>
<dbReference type="Proteomes" id="UP000076096">
    <property type="component" value="Chromosome"/>
</dbReference>
<reference evidence="2" key="1">
    <citation type="submission" date="2016-04" db="EMBL/GenBank/DDBJ databases">
        <authorList>
            <person name="Zhang B."/>
        </authorList>
    </citation>
    <scope>NUCLEOTIDE SEQUENCE [LARGE SCALE GENOMIC DNA]</scope>
    <source>
        <strain evidence="2">S10</strain>
    </source>
</reference>
<sequence>MDRRLNDTAGRLLLAVAVLLHRTVAGGPARERWQLRRNAALRAANQRGVPVAELAARLGLSEGWVRQVLNGRKPAEPPVIEEAA</sequence>
<organism evidence="1 2">
    <name type="scientific">Streptomyces qaidamensis</name>
    <dbReference type="NCBI Taxonomy" id="1783515"/>
    <lineage>
        <taxon>Bacteria</taxon>
        <taxon>Bacillati</taxon>
        <taxon>Actinomycetota</taxon>
        <taxon>Actinomycetes</taxon>
        <taxon>Kitasatosporales</taxon>
        <taxon>Streptomycetaceae</taxon>
        <taxon>Streptomyces</taxon>
        <taxon>Streptomyces aurantiacus group</taxon>
    </lineage>
</organism>
<gene>
    <name evidence="1" type="ORF">A4E84_06495</name>
</gene>
<name>A0A143BVM1_9ACTN</name>